<dbReference type="PANTHER" id="PTHR43273:SF8">
    <property type="entry name" value="RADICAL SAM DOMAIN PROTEIN"/>
    <property type="match status" value="1"/>
</dbReference>
<keyword evidence="2" id="KW-0949">S-adenosyl-L-methionine</keyword>
<dbReference type="OrthoDB" id="9782387at2"/>
<keyword evidence="5" id="KW-0411">Iron-sulfur</keyword>
<comment type="cofactor">
    <cofactor evidence="1">
        <name>[4Fe-4S] cluster</name>
        <dbReference type="ChEBI" id="CHEBI:49883"/>
    </cofactor>
</comment>
<dbReference type="AlphaFoldDB" id="A0A5C4LND4"/>
<dbReference type="SUPFAM" id="SSF102114">
    <property type="entry name" value="Radical SAM enzymes"/>
    <property type="match status" value="1"/>
</dbReference>
<dbReference type="InterPro" id="IPR007197">
    <property type="entry name" value="rSAM"/>
</dbReference>
<protein>
    <submittedName>
        <fullName evidence="7">Radical SAM protein</fullName>
    </submittedName>
</protein>
<dbReference type="SFLD" id="SFLDG01386">
    <property type="entry name" value="main_SPASM_domain-containing"/>
    <property type="match status" value="1"/>
</dbReference>
<keyword evidence="3" id="KW-0479">Metal-binding</keyword>
<dbReference type="Proteomes" id="UP000305267">
    <property type="component" value="Unassembled WGS sequence"/>
</dbReference>
<dbReference type="InterPro" id="IPR058240">
    <property type="entry name" value="rSAM_sf"/>
</dbReference>
<evidence type="ECO:0000313" key="8">
    <source>
        <dbReference type="Proteomes" id="UP000305267"/>
    </source>
</evidence>
<evidence type="ECO:0000313" key="7">
    <source>
        <dbReference type="EMBL" id="TNC14179.1"/>
    </source>
</evidence>
<reference evidence="7 8" key="1">
    <citation type="submission" date="2019-06" db="EMBL/GenBank/DDBJ databases">
        <title>Genome of Methylobacterium sp. 17Sr1-39.</title>
        <authorList>
            <person name="Seo T."/>
        </authorList>
    </citation>
    <scope>NUCLEOTIDE SEQUENCE [LARGE SCALE GENOMIC DNA]</scope>
    <source>
        <strain evidence="7 8">17Sr1-39</strain>
    </source>
</reference>
<comment type="caution">
    <text evidence="7">The sequence shown here is derived from an EMBL/GenBank/DDBJ whole genome shotgun (WGS) entry which is preliminary data.</text>
</comment>
<evidence type="ECO:0000256" key="1">
    <source>
        <dbReference type="ARBA" id="ARBA00001966"/>
    </source>
</evidence>
<name>A0A5C4LND4_9HYPH</name>
<dbReference type="SFLD" id="SFLDG01072">
    <property type="entry name" value="dehydrogenase_like"/>
    <property type="match status" value="1"/>
</dbReference>
<evidence type="ECO:0000256" key="2">
    <source>
        <dbReference type="ARBA" id="ARBA00022691"/>
    </source>
</evidence>
<accession>A0A5C4LND4</accession>
<dbReference type="SFLD" id="SFLDS00029">
    <property type="entry name" value="Radical_SAM"/>
    <property type="match status" value="1"/>
</dbReference>
<evidence type="ECO:0000256" key="4">
    <source>
        <dbReference type="ARBA" id="ARBA00023004"/>
    </source>
</evidence>
<dbReference type="PANTHER" id="PTHR43273">
    <property type="entry name" value="ANAEROBIC SULFATASE-MATURATING ENZYME HOMOLOG ASLB-RELATED"/>
    <property type="match status" value="1"/>
</dbReference>
<evidence type="ECO:0000256" key="5">
    <source>
        <dbReference type="ARBA" id="ARBA00023014"/>
    </source>
</evidence>
<sequence>MMARKSLQYVVKLSKYCNLRCSYCYEFESLGDKKRMSPELLEAIFTHARDFARDEELARIRFSWHGGEPFMVPVEQYRQIGALQRRVFDGKIPIQNVAQTNLTILPEKLLDFLKHGDFFQGIGISFDVQGDQRIDRQGLPSAQKTLDNLQTIIDHEIDFGAITVLARNTISHVEAIFNFYDRLGIPFRLLPFYLSAYDEQIEQHAITQGELVEAMKLTFDLWMMSDNPLSIDPLDDYIDHAVDFLTGNKQFIYNKDADEIVFIIDIDGSVSGMADTYDPVRTYGNLGTMTMHDIIVSPGRRIALDECQSRMARHCNNCPYYGYCPGHFVAEATPAQRPAMVVHGCPARAVIDHIVERLSGFDDLSAILPAVRRCRTADASQHRPVY</sequence>
<proteinExistence type="predicted"/>
<gene>
    <name evidence="7" type="ORF">FF100_08335</name>
</gene>
<dbReference type="CDD" id="cd01335">
    <property type="entry name" value="Radical_SAM"/>
    <property type="match status" value="1"/>
</dbReference>
<dbReference type="Pfam" id="PF04055">
    <property type="entry name" value="Radical_SAM"/>
    <property type="match status" value="1"/>
</dbReference>
<dbReference type="InterPro" id="IPR013785">
    <property type="entry name" value="Aldolase_TIM"/>
</dbReference>
<dbReference type="EMBL" id="VDDA01000003">
    <property type="protein sequence ID" value="TNC14179.1"/>
    <property type="molecule type" value="Genomic_DNA"/>
</dbReference>
<keyword evidence="8" id="KW-1185">Reference proteome</keyword>
<dbReference type="InterPro" id="IPR023867">
    <property type="entry name" value="Sulphatase_maturase_rSAM"/>
</dbReference>
<evidence type="ECO:0000259" key="6">
    <source>
        <dbReference type="Pfam" id="PF04055"/>
    </source>
</evidence>
<dbReference type="GO" id="GO:0046872">
    <property type="term" value="F:metal ion binding"/>
    <property type="evidence" value="ECO:0007669"/>
    <property type="project" value="UniProtKB-KW"/>
</dbReference>
<dbReference type="Gene3D" id="3.20.20.70">
    <property type="entry name" value="Aldolase class I"/>
    <property type="match status" value="1"/>
</dbReference>
<organism evidence="7 8">
    <name type="scientific">Methylobacterium terricola</name>
    <dbReference type="NCBI Taxonomy" id="2583531"/>
    <lineage>
        <taxon>Bacteria</taxon>
        <taxon>Pseudomonadati</taxon>
        <taxon>Pseudomonadota</taxon>
        <taxon>Alphaproteobacteria</taxon>
        <taxon>Hyphomicrobiales</taxon>
        <taxon>Methylobacteriaceae</taxon>
        <taxon>Methylobacterium</taxon>
    </lineage>
</organism>
<keyword evidence="4" id="KW-0408">Iron</keyword>
<dbReference type="GO" id="GO:0051536">
    <property type="term" value="F:iron-sulfur cluster binding"/>
    <property type="evidence" value="ECO:0007669"/>
    <property type="project" value="UniProtKB-KW"/>
</dbReference>
<dbReference type="GO" id="GO:0016491">
    <property type="term" value="F:oxidoreductase activity"/>
    <property type="evidence" value="ECO:0007669"/>
    <property type="project" value="InterPro"/>
</dbReference>
<feature type="domain" description="Radical SAM core" evidence="6">
    <location>
        <begin position="13"/>
        <end position="179"/>
    </location>
</feature>
<dbReference type="SFLD" id="SFLDG01067">
    <property type="entry name" value="SPASM/twitch_domain_containing"/>
    <property type="match status" value="1"/>
</dbReference>
<evidence type="ECO:0000256" key="3">
    <source>
        <dbReference type="ARBA" id="ARBA00022723"/>
    </source>
</evidence>